<dbReference type="GO" id="GO:0003964">
    <property type="term" value="F:RNA-directed DNA polymerase activity"/>
    <property type="evidence" value="ECO:0007669"/>
    <property type="project" value="UniProtKB-KW"/>
</dbReference>
<dbReference type="EMBL" id="BLXT01002742">
    <property type="protein sequence ID" value="GFN97236.1"/>
    <property type="molecule type" value="Genomic_DNA"/>
</dbReference>
<proteinExistence type="predicted"/>
<dbReference type="Proteomes" id="UP000735302">
    <property type="component" value="Unassembled WGS sequence"/>
</dbReference>
<dbReference type="AlphaFoldDB" id="A0AAV3ZRT2"/>
<keyword evidence="2" id="KW-0808">Transferase</keyword>
<sequence length="235" mass="26738">MNVKSLYEDQKQNDPHRAAIPSPHDKQLQILTDFAHFADKLKGFQGKRIKKLTVDTATAIYHTCLSVVEMTKSLLHGNQFVLLEKFTTDPLEKAFGKLRQGSEGTYFINVQQTLEKVNMMKTKLALRMDLGVSDLSTESGHVCEKCVVYWTHEMCEMVEELPNMEYSVKDDVKYSLVFIAGYVIRKDKEVVEDSCSYFEKFGTFTLSPSRGGLVQAGDSACQWTIFFLYDVPVSM</sequence>
<accession>A0AAV3ZRT2</accession>
<comment type="caution">
    <text evidence="2">The sequence shown here is derived from an EMBL/GenBank/DDBJ whole genome shotgun (WGS) entry which is preliminary data.</text>
</comment>
<evidence type="ECO:0000256" key="1">
    <source>
        <dbReference type="SAM" id="MobiDB-lite"/>
    </source>
</evidence>
<evidence type="ECO:0000313" key="3">
    <source>
        <dbReference type="Proteomes" id="UP000735302"/>
    </source>
</evidence>
<protein>
    <submittedName>
        <fullName evidence="2">RNA-directed DNA polymerase from mobile element jockeylike [hydra vulgaris]</fullName>
    </submittedName>
</protein>
<gene>
    <name evidence="2" type="ORF">PoB_002374200</name>
</gene>
<evidence type="ECO:0000313" key="2">
    <source>
        <dbReference type="EMBL" id="GFN97236.1"/>
    </source>
</evidence>
<keyword evidence="3" id="KW-1185">Reference proteome</keyword>
<feature type="region of interest" description="Disordered" evidence="1">
    <location>
        <begin position="1"/>
        <end position="22"/>
    </location>
</feature>
<keyword evidence="2" id="KW-0548">Nucleotidyltransferase</keyword>
<name>A0AAV3ZRT2_9GAST</name>
<keyword evidence="2" id="KW-0695">RNA-directed DNA polymerase</keyword>
<reference evidence="2 3" key="1">
    <citation type="journal article" date="2021" name="Elife">
        <title>Chloroplast acquisition without the gene transfer in kleptoplastic sea slugs, Plakobranchus ocellatus.</title>
        <authorList>
            <person name="Maeda T."/>
            <person name="Takahashi S."/>
            <person name="Yoshida T."/>
            <person name="Shimamura S."/>
            <person name="Takaki Y."/>
            <person name="Nagai Y."/>
            <person name="Toyoda A."/>
            <person name="Suzuki Y."/>
            <person name="Arimoto A."/>
            <person name="Ishii H."/>
            <person name="Satoh N."/>
            <person name="Nishiyama T."/>
            <person name="Hasebe M."/>
            <person name="Maruyama T."/>
            <person name="Minagawa J."/>
            <person name="Obokata J."/>
            <person name="Shigenobu S."/>
        </authorList>
    </citation>
    <scope>NUCLEOTIDE SEQUENCE [LARGE SCALE GENOMIC DNA]</scope>
</reference>
<organism evidence="2 3">
    <name type="scientific">Plakobranchus ocellatus</name>
    <dbReference type="NCBI Taxonomy" id="259542"/>
    <lineage>
        <taxon>Eukaryota</taxon>
        <taxon>Metazoa</taxon>
        <taxon>Spiralia</taxon>
        <taxon>Lophotrochozoa</taxon>
        <taxon>Mollusca</taxon>
        <taxon>Gastropoda</taxon>
        <taxon>Heterobranchia</taxon>
        <taxon>Euthyneura</taxon>
        <taxon>Panpulmonata</taxon>
        <taxon>Sacoglossa</taxon>
        <taxon>Placobranchoidea</taxon>
        <taxon>Plakobranchidae</taxon>
        <taxon>Plakobranchus</taxon>
    </lineage>
</organism>